<sequence length="119" mass="12350">MKIAVSTQGNGLDSPLDPRFGRASGFMIVDSDTLEHTYVPNEQNMNLPQGAGIQAAQCVANAGAKAVITGHVGPKAYVALDRGKIAVYLRDGGTAREALEAFKAGSLAQAGGPDKDGHW</sequence>
<dbReference type="RefSeq" id="WP_014259914.1">
    <property type="nucleotide sequence ID" value="NC_016629.1"/>
</dbReference>
<dbReference type="InterPro" id="IPR033913">
    <property type="entry name" value="MTH1175_dom"/>
</dbReference>
<dbReference type="PANTHER" id="PTHR42983">
    <property type="entry name" value="DINITROGENASE IRON-MOLYBDENUM COFACTOR PROTEIN-RELATED"/>
    <property type="match status" value="1"/>
</dbReference>
<reference evidence="2 3" key="1">
    <citation type="journal article" date="2011" name="J. Bacteriol.">
        <title>Genome sequence of the mercury-methylating and pleomorphic Desulfovibrio africanus Strain Walvis Bay.</title>
        <authorList>
            <person name="Brown S.D."/>
            <person name="Wall J.D."/>
            <person name="Kucken A.M."/>
            <person name="Gilmour C.C."/>
            <person name="Podar M."/>
            <person name="Brandt C.C."/>
            <person name="Teshima H."/>
            <person name="Detter J.C."/>
            <person name="Han C.S."/>
            <person name="Land M.L."/>
            <person name="Lucas S."/>
            <person name="Han J."/>
            <person name="Pennacchio L."/>
            <person name="Nolan M."/>
            <person name="Pitluck S."/>
            <person name="Woyke T."/>
            <person name="Goodwin L."/>
            <person name="Palumbo A.V."/>
            <person name="Elias D.A."/>
        </authorList>
    </citation>
    <scope>NUCLEOTIDE SEQUENCE [LARGE SCALE GENOMIC DNA]</scope>
    <source>
        <strain evidence="2 3">Walvis Bay</strain>
    </source>
</reference>
<dbReference type="eggNOG" id="COG1433">
    <property type="taxonomic scope" value="Bacteria"/>
</dbReference>
<keyword evidence="3" id="KW-1185">Reference proteome</keyword>
<dbReference type="KEGG" id="daf:Desaf_1823"/>
<evidence type="ECO:0000313" key="3">
    <source>
        <dbReference type="Proteomes" id="UP000007844"/>
    </source>
</evidence>
<dbReference type="InterPro" id="IPR036105">
    <property type="entry name" value="DiNase_FeMo-co_biosyn_sf"/>
</dbReference>
<dbReference type="HOGENOM" id="CLU_104194_0_0_7"/>
<gene>
    <name evidence="2" type="ORF">Desaf_1823</name>
</gene>
<dbReference type="CDD" id="cd00851">
    <property type="entry name" value="MTH1175"/>
    <property type="match status" value="1"/>
</dbReference>
<evidence type="ECO:0000313" key="2">
    <source>
        <dbReference type="EMBL" id="EGJ50156.1"/>
    </source>
</evidence>
<organism evidence="2 3">
    <name type="scientific">Desulfocurvibacter africanus subsp. africanus str. Walvis Bay</name>
    <dbReference type="NCBI Taxonomy" id="690850"/>
    <lineage>
        <taxon>Bacteria</taxon>
        <taxon>Pseudomonadati</taxon>
        <taxon>Thermodesulfobacteriota</taxon>
        <taxon>Desulfovibrionia</taxon>
        <taxon>Desulfovibrionales</taxon>
        <taxon>Desulfovibrionaceae</taxon>
        <taxon>Desulfocurvibacter</taxon>
    </lineage>
</organism>
<dbReference type="PANTHER" id="PTHR42983:SF1">
    <property type="entry name" value="IRON-MOLYBDENUM PROTEIN"/>
    <property type="match status" value="1"/>
</dbReference>
<dbReference type="InterPro" id="IPR003731">
    <property type="entry name" value="Di-Nase_FeMo-co_biosynth"/>
</dbReference>
<feature type="domain" description="Dinitrogenase iron-molybdenum cofactor biosynthesis" evidence="1">
    <location>
        <begin position="13"/>
        <end position="103"/>
    </location>
</feature>
<accession>F3Z2B6</accession>
<dbReference type="Pfam" id="PF02579">
    <property type="entry name" value="Nitro_FeMo-Co"/>
    <property type="match status" value="1"/>
</dbReference>
<proteinExistence type="predicted"/>
<evidence type="ECO:0000259" key="1">
    <source>
        <dbReference type="Pfam" id="PF02579"/>
    </source>
</evidence>
<name>F3Z2B6_DESAF</name>
<dbReference type="AlphaFoldDB" id="F3Z2B6"/>
<dbReference type="STRING" id="690850.Desaf_1823"/>
<protein>
    <submittedName>
        <fullName evidence="2">Dinitrogenase iron-molybdenum cofactor biosynthesis protein</fullName>
    </submittedName>
</protein>
<dbReference type="EMBL" id="CP003221">
    <property type="protein sequence ID" value="EGJ50156.1"/>
    <property type="molecule type" value="Genomic_DNA"/>
</dbReference>
<dbReference type="Proteomes" id="UP000007844">
    <property type="component" value="Chromosome"/>
</dbReference>
<dbReference type="SUPFAM" id="SSF53146">
    <property type="entry name" value="Nitrogenase accessory factor-like"/>
    <property type="match status" value="1"/>
</dbReference>
<dbReference type="Gene3D" id="3.30.420.130">
    <property type="entry name" value="Dinitrogenase iron-molybdenum cofactor biosynthesis domain"/>
    <property type="match status" value="1"/>
</dbReference>